<keyword evidence="3" id="KW-0804">Transcription</keyword>
<dbReference type="Pfam" id="PF00440">
    <property type="entry name" value="TetR_N"/>
    <property type="match status" value="1"/>
</dbReference>
<dbReference type="Gene3D" id="1.10.10.60">
    <property type="entry name" value="Homeodomain-like"/>
    <property type="match status" value="1"/>
</dbReference>
<gene>
    <name evidence="6" type="ORF">SAMN05444320_105118</name>
</gene>
<dbReference type="EMBL" id="FQVN01000005">
    <property type="protein sequence ID" value="SHF82265.1"/>
    <property type="molecule type" value="Genomic_DNA"/>
</dbReference>
<evidence type="ECO:0000256" key="1">
    <source>
        <dbReference type="ARBA" id="ARBA00023015"/>
    </source>
</evidence>
<feature type="domain" description="HTH tetR-type" evidence="5">
    <location>
        <begin position="18"/>
        <end position="78"/>
    </location>
</feature>
<keyword evidence="2 4" id="KW-0238">DNA-binding</keyword>
<evidence type="ECO:0000313" key="6">
    <source>
        <dbReference type="EMBL" id="SHF82265.1"/>
    </source>
</evidence>
<sequence>MRSSGRGREPGLRERKKIETRRGIQEHALRLFLAQGYEATTVEEIAAAAGVSHMTFFRYFPTKEAVVADDDYDALVPELIQRRPPDEDPLTTIRHALLDGLATLYERDRRTLLARTRLILTTPALRSRLWENQHATVELFTRALTTRQGLPEPTLAVRVQAAAALAAVTAALGAWVDSRGEADLPQLVNDAFDVLHRP</sequence>
<feature type="DNA-binding region" description="H-T-H motif" evidence="4">
    <location>
        <begin position="41"/>
        <end position="60"/>
    </location>
</feature>
<dbReference type="InterPro" id="IPR050109">
    <property type="entry name" value="HTH-type_TetR-like_transc_reg"/>
</dbReference>
<dbReference type="OrthoDB" id="956698at2"/>
<dbReference type="RefSeq" id="WP_073484139.1">
    <property type="nucleotide sequence ID" value="NZ_FQVN01000005.1"/>
</dbReference>
<dbReference type="GO" id="GO:0000976">
    <property type="term" value="F:transcription cis-regulatory region binding"/>
    <property type="evidence" value="ECO:0007669"/>
    <property type="project" value="TreeGrafter"/>
</dbReference>
<dbReference type="InterPro" id="IPR009057">
    <property type="entry name" value="Homeodomain-like_sf"/>
</dbReference>
<evidence type="ECO:0000313" key="7">
    <source>
        <dbReference type="Proteomes" id="UP000184501"/>
    </source>
</evidence>
<dbReference type="STRING" id="2017.SAMN05444320_105118"/>
<dbReference type="Gene3D" id="1.10.357.10">
    <property type="entry name" value="Tetracycline Repressor, domain 2"/>
    <property type="match status" value="1"/>
</dbReference>
<keyword evidence="7" id="KW-1185">Reference proteome</keyword>
<dbReference type="InterPro" id="IPR041347">
    <property type="entry name" value="MftR_C"/>
</dbReference>
<dbReference type="Pfam" id="PF17754">
    <property type="entry name" value="TetR_C_14"/>
    <property type="match status" value="1"/>
</dbReference>
<dbReference type="PANTHER" id="PTHR30055:SF234">
    <property type="entry name" value="HTH-TYPE TRANSCRIPTIONAL REGULATOR BETI"/>
    <property type="match status" value="1"/>
</dbReference>
<dbReference type="InterPro" id="IPR001647">
    <property type="entry name" value="HTH_TetR"/>
</dbReference>
<evidence type="ECO:0000256" key="2">
    <source>
        <dbReference type="ARBA" id="ARBA00023125"/>
    </source>
</evidence>
<proteinExistence type="predicted"/>
<dbReference type="Proteomes" id="UP000184501">
    <property type="component" value="Unassembled WGS sequence"/>
</dbReference>
<protein>
    <submittedName>
        <fullName evidence="6">Transcriptional regulator, TetR family</fullName>
    </submittedName>
</protein>
<evidence type="ECO:0000259" key="5">
    <source>
        <dbReference type="PROSITE" id="PS50977"/>
    </source>
</evidence>
<dbReference type="SUPFAM" id="SSF46689">
    <property type="entry name" value="Homeodomain-like"/>
    <property type="match status" value="1"/>
</dbReference>
<dbReference type="PANTHER" id="PTHR30055">
    <property type="entry name" value="HTH-TYPE TRANSCRIPTIONAL REGULATOR RUTR"/>
    <property type="match status" value="1"/>
</dbReference>
<dbReference type="AlphaFoldDB" id="A0A1M5ESN3"/>
<keyword evidence="1" id="KW-0805">Transcription regulation</keyword>
<dbReference type="PRINTS" id="PR00455">
    <property type="entry name" value="HTHTETR"/>
</dbReference>
<accession>A0A1M5ESN3</accession>
<name>A0A1M5ESN3_STRHI</name>
<dbReference type="GO" id="GO:0003700">
    <property type="term" value="F:DNA-binding transcription factor activity"/>
    <property type="evidence" value="ECO:0007669"/>
    <property type="project" value="TreeGrafter"/>
</dbReference>
<evidence type="ECO:0000256" key="4">
    <source>
        <dbReference type="PROSITE-ProRule" id="PRU00335"/>
    </source>
</evidence>
<evidence type="ECO:0000256" key="3">
    <source>
        <dbReference type="ARBA" id="ARBA00023163"/>
    </source>
</evidence>
<reference evidence="6 7" key="1">
    <citation type="submission" date="2016-11" db="EMBL/GenBank/DDBJ databases">
        <authorList>
            <person name="Jaros S."/>
            <person name="Januszkiewicz K."/>
            <person name="Wedrychowicz H."/>
        </authorList>
    </citation>
    <scope>NUCLEOTIDE SEQUENCE [LARGE SCALE GENOMIC DNA]</scope>
    <source>
        <strain evidence="6 7">DSM 44523</strain>
    </source>
</reference>
<organism evidence="6 7">
    <name type="scientific">Streptoalloteichus hindustanus</name>
    <dbReference type="NCBI Taxonomy" id="2017"/>
    <lineage>
        <taxon>Bacteria</taxon>
        <taxon>Bacillati</taxon>
        <taxon>Actinomycetota</taxon>
        <taxon>Actinomycetes</taxon>
        <taxon>Pseudonocardiales</taxon>
        <taxon>Pseudonocardiaceae</taxon>
        <taxon>Streptoalloteichus</taxon>
    </lineage>
</organism>
<dbReference type="PROSITE" id="PS50977">
    <property type="entry name" value="HTH_TETR_2"/>
    <property type="match status" value="1"/>
</dbReference>